<dbReference type="EMBL" id="SMKU01000121">
    <property type="protein sequence ID" value="TDD82681.1"/>
    <property type="molecule type" value="Genomic_DNA"/>
</dbReference>
<evidence type="ECO:0000256" key="2">
    <source>
        <dbReference type="ARBA" id="ARBA00008072"/>
    </source>
</evidence>
<dbReference type="GO" id="GO:0005737">
    <property type="term" value="C:cytoplasm"/>
    <property type="evidence" value="ECO:0007669"/>
    <property type="project" value="TreeGrafter"/>
</dbReference>
<gene>
    <name evidence="13" type="ORF">E1298_22325</name>
</gene>
<comment type="catalytic activity">
    <reaction evidence="8">
        <text>a primary alcohol + NAD(+) = an aldehyde + NADH + H(+)</text>
        <dbReference type="Rhea" id="RHEA:10736"/>
        <dbReference type="ChEBI" id="CHEBI:15378"/>
        <dbReference type="ChEBI" id="CHEBI:15734"/>
        <dbReference type="ChEBI" id="CHEBI:17478"/>
        <dbReference type="ChEBI" id="CHEBI:57540"/>
        <dbReference type="ChEBI" id="CHEBI:57945"/>
        <dbReference type="EC" id="1.1.1.1"/>
    </reaction>
</comment>
<dbReference type="Gene3D" id="3.90.180.10">
    <property type="entry name" value="Medium-chain alcohol dehydrogenases, catalytic domain"/>
    <property type="match status" value="1"/>
</dbReference>
<dbReference type="EC" id="1.1.1.1" evidence="3"/>
<evidence type="ECO:0000256" key="7">
    <source>
        <dbReference type="ARBA" id="ARBA00049164"/>
    </source>
</evidence>
<feature type="domain" description="Alcohol dehydrogenase-like N-terminal" evidence="12">
    <location>
        <begin position="32"/>
        <end position="134"/>
    </location>
</feature>
<evidence type="ECO:0000256" key="4">
    <source>
        <dbReference type="ARBA" id="ARBA00022723"/>
    </source>
</evidence>
<comment type="similarity">
    <text evidence="2 9">Belongs to the zinc-containing alcohol dehydrogenase family.</text>
</comment>
<evidence type="ECO:0000259" key="11">
    <source>
        <dbReference type="Pfam" id="PF00107"/>
    </source>
</evidence>
<dbReference type="InterPro" id="IPR036291">
    <property type="entry name" value="NAD(P)-bd_dom_sf"/>
</dbReference>
<sequence length="373" mass="39054">MAETMRAAVLTSYGGPLHLTRVPVPETPEAGALVRVAAAGVCRSDLHLRKGELRDLTPMRLPTILGHEITGVVEALGPAAQGPPAGTPVLVYAPVSCGRCRPCLNGTEQMCDSASRLGIGRQGGCAELVAVPRADRQLIALDGLSEVEAAPLGDAALTSYRGIRRVALHLKPDSALVVIGMGGLAQYAVQLARQCTTALVIVAMRHAARREARARELGADVVIDLTGADAGARLRSACPRGAADAVLDAVGLETTMRFGAEALAPGGHLVVVGSMLGRIPFGWNCAPLEATFSTSFWGSLNELHDVLALARRGRLRSDIVTYSLDDIEQAHADLAASRIPGRAVLLPGPGPSSSHRPAATRPERHHHSEGDKE</sequence>
<dbReference type="AlphaFoldDB" id="A0A4R5B9H6"/>
<dbReference type="SUPFAM" id="SSF50129">
    <property type="entry name" value="GroES-like"/>
    <property type="match status" value="1"/>
</dbReference>
<evidence type="ECO:0000256" key="8">
    <source>
        <dbReference type="ARBA" id="ARBA00049243"/>
    </source>
</evidence>
<dbReference type="PANTHER" id="PTHR42940">
    <property type="entry name" value="ALCOHOL DEHYDROGENASE 1-RELATED"/>
    <property type="match status" value="1"/>
</dbReference>
<comment type="cofactor">
    <cofactor evidence="1 9">
        <name>Zn(2+)</name>
        <dbReference type="ChEBI" id="CHEBI:29105"/>
    </cofactor>
</comment>
<dbReference type="Pfam" id="PF08240">
    <property type="entry name" value="ADH_N"/>
    <property type="match status" value="1"/>
</dbReference>
<evidence type="ECO:0000313" key="14">
    <source>
        <dbReference type="Proteomes" id="UP000294513"/>
    </source>
</evidence>
<evidence type="ECO:0000256" key="3">
    <source>
        <dbReference type="ARBA" id="ARBA00013190"/>
    </source>
</evidence>
<keyword evidence="5 9" id="KW-0862">Zinc</keyword>
<dbReference type="Pfam" id="PF00107">
    <property type="entry name" value="ADH_zinc_N"/>
    <property type="match status" value="1"/>
</dbReference>
<name>A0A4R5B9H6_9ACTN</name>
<accession>A0A4R5B9H6</accession>
<dbReference type="InterPro" id="IPR013154">
    <property type="entry name" value="ADH-like_N"/>
</dbReference>
<organism evidence="13 14">
    <name type="scientific">Actinomadura rubrisoli</name>
    <dbReference type="NCBI Taxonomy" id="2530368"/>
    <lineage>
        <taxon>Bacteria</taxon>
        <taxon>Bacillati</taxon>
        <taxon>Actinomycetota</taxon>
        <taxon>Actinomycetes</taxon>
        <taxon>Streptosporangiales</taxon>
        <taxon>Thermomonosporaceae</taxon>
        <taxon>Actinomadura</taxon>
    </lineage>
</organism>
<feature type="region of interest" description="Disordered" evidence="10">
    <location>
        <begin position="345"/>
        <end position="373"/>
    </location>
</feature>
<dbReference type="RefSeq" id="WP_131896299.1">
    <property type="nucleotide sequence ID" value="NZ_SMKU01000121.1"/>
</dbReference>
<comment type="catalytic activity">
    <reaction evidence="7">
        <text>a secondary alcohol + NAD(+) = a ketone + NADH + H(+)</text>
        <dbReference type="Rhea" id="RHEA:10740"/>
        <dbReference type="ChEBI" id="CHEBI:15378"/>
        <dbReference type="ChEBI" id="CHEBI:17087"/>
        <dbReference type="ChEBI" id="CHEBI:35681"/>
        <dbReference type="ChEBI" id="CHEBI:57540"/>
        <dbReference type="ChEBI" id="CHEBI:57945"/>
        <dbReference type="EC" id="1.1.1.1"/>
    </reaction>
</comment>
<keyword evidence="14" id="KW-1185">Reference proteome</keyword>
<dbReference type="PANTHER" id="PTHR42940:SF8">
    <property type="entry name" value="VACUOLAR PROTEIN SORTING-ASSOCIATED PROTEIN 11"/>
    <property type="match status" value="1"/>
</dbReference>
<evidence type="ECO:0000256" key="6">
    <source>
        <dbReference type="ARBA" id="ARBA00023002"/>
    </source>
</evidence>
<evidence type="ECO:0000259" key="12">
    <source>
        <dbReference type="Pfam" id="PF08240"/>
    </source>
</evidence>
<dbReference type="GO" id="GO:0008270">
    <property type="term" value="F:zinc ion binding"/>
    <property type="evidence" value="ECO:0007669"/>
    <property type="project" value="InterPro"/>
</dbReference>
<dbReference type="InterPro" id="IPR013149">
    <property type="entry name" value="ADH-like_C"/>
</dbReference>
<dbReference type="SUPFAM" id="SSF51735">
    <property type="entry name" value="NAD(P)-binding Rossmann-fold domains"/>
    <property type="match status" value="1"/>
</dbReference>
<dbReference type="GO" id="GO:0004022">
    <property type="term" value="F:alcohol dehydrogenase (NAD+) activity"/>
    <property type="evidence" value="ECO:0007669"/>
    <property type="project" value="UniProtKB-EC"/>
</dbReference>
<dbReference type="Proteomes" id="UP000294513">
    <property type="component" value="Unassembled WGS sequence"/>
</dbReference>
<proteinExistence type="inferred from homology"/>
<feature type="domain" description="Alcohol dehydrogenase-like C-terminal" evidence="11">
    <location>
        <begin position="183"/>
        <end position="310"/>
    </location>
</feature>
<evidence type="ECO:0000256" key="5">
    <source>
        <dbReference type="ARBA" id="ARBA00022833"/>
    </source>
</evidence>
<dbReference type="InterPro" id="IPR011032">
    <property type="entry name" value="GroES-like_sf"/>
</dbReference>
<dbReference type="PROSITE" id="PS00059">
    <property type="entry name" value="ADH_ZINC"/>
    <property type="match status" value="1"/>
</dbReference>
<protein>
    <recommendedName>
        <fullName evidence="3">alcohol dehydrogenase</fullName>
        <ecNumber evidence="3">1.1.1.1</ecNumber>
    </recommendedName>
</protein>
<comment type="caution">
    <text evidence="13">The sequence shown here is derived from an EMBL/GenBank/DDBJ whole genome shotgun (WGS) entry which is preliminary data.</text>
</comment>
<keyword evidence="6" id="KW-0560">Oxidoreductase</keyword>
<dbReference type="Gene3D" id="3.40.50.720">
    <property type="entry name" value="NAD(P)-binding Rossmann-like Domain"/>
    <property type="match status" value="1"/>
</dbReference>
<keyword evidence="4 9" id="KW-0479">Metal-binding</keyword>
<evidence type="ECO:0000256" key="10">
    <source>
        <dbReference type="SAM" id="MobiDB-lite"/>
    </source>
</evidence>
<evidence type="ECO:0000256" key="9">
    <source>
        <dbReference type="RuleBase" id="RU361277"/>
    </source>
</evidence>
<evidence type="ECO:0000313" key="13">
    <source>
        <dbReference type="EMBL" id="TDD82681.1"/>
    </source>
</evidence>
<dbReference type="InterPro" id="IPR002328">
    <property type="entry name" value="ADH_Zn_CS"/>
</dbReference>
<dbReference type="OrthoDB" id="334894at2"/>
<evidence type="ECO:0000256" key="1">
    <source>
        <dbReference type="ARBA" id="ARBA00001947"/>
    </source>
</evidence>
<reference evidence="13 14" key="1">
    <citation type="submission" date="2019-03" db="EMBL/GenBank/DDBJ databases">
        <title>Draft genome sequences of novel Actinobacteria.</title>
        <authorList>
            <person name="Sahin N."/>
            <person name="Ay H."/>
            <person name="Saygin H."/>
        </authorList>
    </citation>
    <scope>NUCLEOTIDE SEQUENCE [LARGE SCALE GENOMIC DNA]</scope>
    <source>
        <strain evidence="13 14">H3C3</strain>
    </source>
</reference>